<name>D8IZH7_HERSS</name>
<proteinExistence type="predicted"/>
<evidence type="ECO:0000259" key="2">
    <source>
        <dbReference type="Pfam" id="PF13847"/>
    </source>
</evidence>
<dbReference type="OrthoDB" id="323463at2"/>
<dbReference type="KEGG" id="hse:Hsero_0778"/>
<dbReference type="GO" id="GO:0008168">
    <property type="term" value="F:methyltransferase activity"/>
    <property type="evidence" value="ECO:0007669"/>
    <property type="project" value="UniProtKB-KW"/>
</dbReference>
<dbReference type="InterPro" id="IPR018773">
    <property type="entry name" value="MeTrfase_reg_dom_prd"/>
</dbReference>
<evidence type="ECO:0000313" key="3">
    <source>
        <dbReference type="EMBL" id="ADJ62297.1"/>
    </source>
</evidence>
<dbReference type="GeneID" id="29394294"/>
<sequence>MQWSSGYVHGIDYPVGFFPEQSPVHLSFACLAQGVEPVPLDREFTYMELGCGQGLTSTVLAAANPQGRFYAVDFLPTQVRTAQDMASAAGIDNLTVLECSFEQMARGEIDLPAFDFVTMYGVYSWVDRTNRGHILDFLRRYLKPGGIVYLNYNALPGWSSALSLQRMLREFGRHDMCDRQAQLHQGGALVRALSQAGAAAFGAAEATGLRRRLRALESDEPGYLAHEYLNQGWDALFSIDVIQDLAQAKLDYVGSAELAYGFPELYLSHAQQSLLAQQPNAGMRELVWDQICNSSFREDIYVRGARRMSPHQRDAWLERCGLALTEAPSRITLELPLAIGNVRADAHTYQPVMDALCQRPHSFAELAALPALRKQGRGLREIASMAILLSASRQAAPFFLSAAAQPRQAAQRLNRLIAGWSAESDCFQALASPLLGNGLPSGLLQRVAFDQLSQAQSQPEQWVLPMAQAIHRQGTHLQRGGAPLSTREEIHAELLALAQAICTQRLPVWANLNMAPQQATSPG</sequence>
<dbReference type="HOGENOM" id="CLU_032787_1_0_4"/>
<dbReference type="Proteomes" id="UP000000329">
    <property type="component" value="Chromosome"/>
</dbReference>
<dbReference type="AlphaFoldDB" id="D8IZH7"/>
<protein>
    <submittedName>
        <fullName evidence="3">SAM-dependent methyltransferase protein</fullName>
    </submittedName>
</protein>
<dbReference type="Pfam" id="PF10119">
    <property type="entry name" value="MethyTransf_Reg"/>
    <property type="match status" value="1"/>
</dbReference>
<dbReference type="STRING" id="757424.Hsero_0778"/>
<dbReference type="Pfam" id="PF13847">
    <property type="entry name" value="Methyltransf_31"/>
    <property type="match status" value="1"/>
</dbReference>
<dbReference type="InterPro" id="IPR029063">
    <property type="entry name" value="SAM-dependent_MTases_sf"/>
</dbReference>
<feature type="domain" description="Methyltransferase" evidence="2">
    <location>
        <begin position="42"/>
        <end position="163"/>
    </location>
</feature>
<evidence type="ECO:0000259" key="1">
    <source>
        <dbReference type="Pfam" id="PF10119"/>
    </source>
</evidence>
<gene>
    <name evidence="3" type="ordered locus">Hsero_0778</name>
</gene>
<dbReference type="RefSeq" id="WP_013232814.1">
    <property type="nucleotide sequence ID" value="NC_014323.1"/>
</dbReference>
<dbReference type="eggNOG" id="COG0500">
    <property type="taxonomic scope" value="Bacteria"/>
</dbReference>
<dbReference type="SUPFAM" id="SSF53335">
    <property type="entry name" value="S-adenosyl-L-methionine-dependent methyltransferases"/>
    <property type="match status" value="1"/>
</dbReference>
<organism evidence="3 4">
    <name type="scientific">Herbaspirillum seropedicae (strain SmR1)</name>
    <dbReference type="NCBI Taxonomy" id="757424"/>
    <lineage>
        <taxon>Bacteria</taxon>
        <taxon>Pseudomonadati</taxon>
        <taxon>Pseudomonadota</taxon>
        <taxon>Betaproteobacteria</taxon>
        <taxon>Burkholderiales</taxon>
        <taxon>Oxalobacteraceae</taxon>
        <taxon>Herbaspirillum</taxon>
    </lineage>
</organism>
<keyword evidence="3" id="KW-0489">Methyltransferase</keyword>
<dbReference type="CDD" id="cd02440">
    <property type="entry name" value="AdoMet_MTases"/>
    <property type="match status" value="1"/>
</dbReference>
<accession>D8IZH7</accession>
<reference evidence="3 4" key="1">
    <citation type="submission" date="2010-04" db="EMBL/GenBank/DDBJ databases">
        <title>The genome of Herbaspirillum seropedicae SmR1, an endophytic, nitrogen-fixing, plant-growth promoting beta-Proteobacteria.</title>
        <authorList>
            <person name="Pedrosa F.O."/>
            <person name="Monteiro R.A."/>
            <person name="Wassem R."/>
            <person name="Cruz L.M."/>
            <person name="Ayub R.A."/>
            <person name="Colauto N.B."/>
            <person name="Fernandez M.A."/>
            <person name="Fungaro M.H.P."/>
            <person name="Grisard E.C."/>
            <person name="Hungria M."/>
            <person name="Madeira H.M.F."/>
            <person name="Nodari R.O."/>
            <person name="Osaku C.A."/>
            <person name="Petzl-Erler M.L."/>
            <person name="Terenzi H."/>
            <person name="Vieira L.G.E."/>
            <person name="Almeida M.I.M."/>
            <person name="Alves L.R."/>
            <person name="Arantes O.M.N."/>
            <person name="Balsanelli E."/>
            <person name="Barcellos F.G."/>
            <person name="Baura V.A."/>
            <person name="Binde D.R."/>
            <person name="Campo R.J."/>
            <person name="Chubatsu L.S."/>
            <person name="Chueire L.M.O."/>
            <person name="Ciferri R.R."/>
            <person name="Correa L.C."/>
            <person name="da Conceicao Silva J.L."/>
            <person name="Dabul A.N.G."/>
            <person name="Dambros B.P."/>
            <person name="Faoro H."/>
            <person name="Favetti A."/>
            <person name="Friedermann G."/>
            <person name="Furlaneto M.C."/>
            <person name="Gasques L.S."/>
            <person name="Gimenes C.C.T."/>
            <person name="Gioppo N.M.R."/>
            <person name="Glienke-Blanco C."/>
            <person name="Godoy L.P."/>
            <person name="Guerra M.P."/>
            <person name="Karp S."/>
            <person name="Kava-Cordeiro V."/>
            <person name="Margarido V.P."/>
            <person name="Mathioni S.M."/>
            <person name="Menck-Soares M.A."/>
            <person name="Murace N.K."/>
            <person name="Nicolas M.F."/>
            <person name="Oliveira C.E.C."/>
            <person name="Pagnan N.A.B."/>
            <person name="Pamphile J.A."/>
            <person name="Patussi E.V."/>
            <person name="Pereira L.F.P."/>
            <person name="Pereira-Ferrari L."/>
            <person name="Pinto F.G.S."/>
            <person name="Precoma C."/>
            <person name="Prioli A.J."/>
            <person name="Prioli S.M.A.P."/>
            <person name="Raittz R.T."/>
            <person name="Ramos H.J.O."/>
            <person name="Ribeiro E.M.S.F."/>
            <person name="Rigo L.U."/>
            <person name="Rocha C.L.M.S.C."/>
            <person name="Rocha S.N."/>
            <person name="Santos K."/>
            <person name="Satori D."/>
            <person name="Silva A.G."/>
            <person name="Simao R.C.G."/>
            <person name="Soares M.A.M."/>
            <person name="Souza E.M."/>
            <person name="Steffens M.B.R."/>
            <person name="Steindel M."/>
            <person name="Tadra-Sfeir M.Z."/>
            <person name="Takahashi E.K."/>
            <person name="Torres R.A."/>
            <person name="Valle J.S."/>
            <person name="Vernal J.I."/>
            <person name="Vilas-Boas L.A."/>
            <person name="Watanabe M.A.E."/>
            <person name="Weiss V.A."/>
            <person name="Yates M.A."/>
            <person name="Souza E.M."/>
        </authorList>
    </citation>
    <scope>NUCLEOTIDE SEQUENCE [LARGE SCALE GENOMIC DNA]</scope>
    <source>
        <strain evidence="3 4">SmR1</strain>
    </source>
</reference>
<keyword evidence="3" id="KW-0808">Transferase</keyword>
<dbReference type="EMBL" id="CP002039">
    <property type="protein sequence ID" value="ADJ62297.1"/>
    <property type="molecule type" value="Genomic_DNA"/>
</dbReference>
<dbReference type="InterPro" id="IPR025714">
    <property type="entry name" value="Methyltranfer_dom"/>
</dbReference>
<dbReference type="Gene3D" id="3.40.50.150">
    <property type="entry name" value="Vaccinia Virus protein VP39"/>
    <property type="match status" value="1"/>
</dbReference>
<feature type="domain" description="Methyltransferase regulatory" evidence="1">
    <location>
        <begin position="222"/>
        <end position="303"/>
    </location>
</feature>
<evidence type="ECO:0000313" key="4">
    <source>
        <dbReference type="Proteomes" id="UP000000329"/>
    </source>
</evidence>
<keyword evidence="4" id="KW-1185">Reference proteome</keyword>
<dbReference type="GO" id="GO:0032259">
    <property type="term" value="P:methylation"/>
    <property type="evidence" value="ECO:0007669"/>
    <property type="project" value="UniProtKB-KW"/>
</dbReference>